<name>A0A1B2DWC5_9BACL</name>
<dbReference type="InterPro" id="IPR058600">
    <property type="entry name" value="YhjD-like"/>
</dbReference>
<dbReference type="Proteomes" id="UP000189059">
    <property type="component" value="Unassembled WGS sequence"/>
</dbReference>
<reference evidence="1" key="1">
    <citation type="submission" date="2016-08" db="EMBL/GenBank/DDBJ databases">
        <title>Complete Genome Seqeunce of Paenibacillus sp. nov. IHBB 9852 from high altitute lake of Indian trans-Himalayas.</title>
        <authorList>
            <person name="Kiran S."/>
            <person name="Swarnkar M.K."/>
            <person name="Rana A."/>
            <person name="Tewari R."/>
            <person name="Gulati A."/>
        </authorList>
    </citation>
    <scope>NUCLEOTIDE SEQUENCE [LARGE SCALE GENOMIC DNA]</scope>
    <source>
        <strain evidence="1">IHBB 9852</strain>
    </source>
</reference>
<dbReference type="OrthoDB" id="2910298at2"/>
<dbReference type="EMBL" id="MRVI01000001">
    <property type="protein sequence ID" value="OOC60676.1"/>
    <property type="molecule type" value="Genomic_DNA"/>
</dbReference>
<keyword evidence="3" id="KW-1185">Reference proteome</keyword>
<organism evidence="1">
    <name type="scientific">Paenibacillus ihbetae</name>
    <dbReference type="NCBI Taxonomy" id="1870820"/>
    <lineage>
        <taxon>Bacteria</taxon>
        <taxon>Bacillati</taxon>
        <taxon>Bacillota</taxon>
        <taxon>Bacilli</taxon>
        <taxon>Bacillales</taxon>
        <taxon>Paenibacillaceae</taxon>
        <taxon>Paenibacillus</taxon>
    </lineage>
</organism>
<evidence type="ECO:0000313" key="1">
    <source>
        <dbReference type="EMBL" id="ANY72018.1"/>
    </source>
</evidence>
<dbReference type="EMBL" id="CP016809">
    <property type="protein sequence ID" value="ANY72018.1"/>
    <property type="molecule type" value="Genomic_DNA"/>
</dbReference>
<dbReference type="RefSeq" id="WP_077565230.1">
    <property type="nucleotide sequence ID" value="NZ_CP016809.1"/>
</dbReference>
<protein>
    <submittedName>
        <fullName evidence="1">Uncharacterized protein</fullName>
    </submittedName>
</protein>
<reference evidence="2 3" key="2">
    <citation type="submission" date="2016-12" db="EMBL/GenBank/DDBJ databases">
        <title>Genome sequencing and description of Paenibacillus sp. nov. from high altitude lake in the Indian Trans- Himalayas.</title>
        <authorList>
            <person name="Kiran S."/>
            <person name="Swarnkar M.K."/>
            <person name="Rana A."/>
            <person name="Tewari R."/>
            <person name="Gulati A."/>
        </authorList>
    </citation>
    <scope>NUCLEOTIDE SEQUENCE [LARGE SCALE GENOMIC DNA]</scope>
    <source>
        <strain evidence="2 3">IHBB 9951</strain>
    </source>
</reference>
<sequence>MLSIGLKSDETKLVKDYALLPLLLDVLEHDRDILFRSDLKSSELTKVMIERIQRAALADLTAARRNMREIGLKVYDNRKTRLGIEVEFMCRGYRHKLSMLWGLIEAEIEERSYSYLGLKIADKGCLS</sequence>
<evidence type="ECO:0000313" key="2">
    <source>
        <dbReference type="EMBL" id="OOC60676.1"/>
    </source>
</evidence>
<gene>
    <name evidence="2" type="ORF">BBD40_01555</name>
    <name evidence="1" type="ORF">BBD41_05105</name>
</gene>
<dbReference type="Pfam" id="PF26325">
    <property type="entry name" value="YhjD"/>
    <property type="match status" value="1"/>
</dbReference>
<dbReference type="GeneID" id="48307604"/>
<dbReference type="AlphaFoldDB" id="A0A1B2DWC5"/>
<evidence type="ECO:0000313" key="3">
    <source>
        <dbReference type="Proteomes" id="UP000189059"/>
    </source>
</evidence>
<accession>A0A1B2DWC5</accession>
<proteinExistence type="predicted"/>
<dbReference type="KEGG" id="pib:BBD41_05105"/>